<evidence type="ECO:0000313" key="3">
    <source>
        <dbReference type="Proteomes" id="UP000504637"/>
    </source>
</evidence>
<name>A0A6J3M0T4_9PEZI</name>
<dbReference type="AlphaFoldDB" id="A0A6J3M0T4"/>
<organism evidence="4">
    <name type="scientific">Dissoconium aciculare CBS 342.82</name>
    <dbReference type="NCBI Taxonomy" id="1314786"/>
    <lineage>
        <taxon>Eukaryota</taxon>
        <taxon>Fungi</taxon>
        <taxon>Dikarya</taxon>
        <taxon>Ascomycota</taxon>
        <taxon>Pezizomycotina</taxon>
        <taxon>Dothideomycetes</taxon>
        <taxon>Dothideomycetidae</taxon>
        <taxon>Mycosphaerellales</taxon>
        <taxon>Dissoconiaceae</taxon>
        <taxon>Dissoconium</taxon>
    </lineage>
</organism>
<evidence type="ECO:0000256" key="2">
    <source>
        <dbReference type="SAM" id="Phobius"/>
    </source>
</evidence>
<dbReference type="OrthoDB" id="5423884at2759"/>
<feature type="region of interest" description="Disordered" evidence="1">
    <location>
        <begin position="218"/>
        <end position="244"/>
    </location>
</feature>
<reference evidence="4" key="3">
    <citation type="submission" date="2025-08" db="UniProtKB">
        <authorList>
            <consortium name="RefSeq"/>
        </authorList>
    </citation>
    <scope>IDENTIFICATION</scope>
    <source>
        <strain evidence="4">CBS 342.82</strain>
    </source>
</reference>
<sequence length="244" mass="26584">MPVLPQVFPRAAIAVSDVQQLARSAADALRDSTTALLGRAVPRPSSPSSSSSPTLLARQSQPGYILVIPTQYQGLNSGPAPGAVVGIILGSILGFLLIMWLLWILSNGGDCVTGGAYVGEEVEVVSRRRSITPPPPKSKSHRSRAATEKTSGRSPRRDRVIRTERIVRERDEYPPSLGSPPPRDRSRVRETIIVEPPSIRRVPGDDIVEVFEVHSEISLPPPRRAPSGRGSVYRSVHQDSEYYD</sequence>
<proteinExistence type="predicted"/>
<dbReference type="RefSeq" id="XP_033457553.1">
    <property type="nucleotide sequence ID" value="XM_033607848.1"/>
</dbReference>
<feature type="compositionally biased region" description="Basic and acidic residues" evidence="1">
    <location>
        <begin position="145"/>
        <end position="173"/>
    </location>
</feature>
<protein>
    <submittedName>
        <fullName evidence="4">Uncharacterized protein</fullName>
    </submittedName>
</protein>
<evidence type="ECO:0000313" key="4">
    <source>
        <dbReference type="RefSeq" id="XP_033457553.1"/>
    </source>
</evidence>
<keyword evidence="2" id="KW-0472">Membrane</keyword>
<accession>A0A6J3M0T4</accession>
<dbReference type="Proteomes" id="UP000504637">
    <property type="component" value="Unplaced"/>
</dbReference>
<feature type="transmembrane region" description="Helical" evidence="2">
    <location>
        <begin position="83"/>
        <end position="105"/>
    </location>
</feature>
<dbReference type="GeneID" id="54365647"/>
<reference evidence="4" key="1">
    <citation type="submission" date="2020-01" db="EMBL/GenBank/DDBJ databases">
        <authorList>
            <consortium name="DOE Joint Genome Institute"/>
            <person name="Haridas S."/>
            <person name="Albert R."/>
            <person name="Binder M."/>
            <person name="Bloem J."/>
            <person name="Labutti K."/>
            <person name="Salamov A."/>
            <person name="Andreopoulos B."/>
            <person name="Baker S.E."/>
            <person name="Barry K."/>
            <person name="Bills G."/>
            <person name="Bluhm B.H."/>
            <person name="Cannon C."/>
            <person name="Castanera R."/>
            <person name="Culley D.E."/>
            <person name="Daum C."/>
            <person name="Ezra D."/>
            <person name="Gonzalez J.B."/>
            <person name="Henrissat B."/>
            <person name="Kuo A."/>
            <person name="Liang C."/>
            <person name="Lipzen A."/>
            <person name="Lutzoni F."/>
            <person name="Magnuson J."/>
            <person name="Mondo S."/>
            <person name="Nolan M."/>
            <person name="Ohm R."/>
            <person name="Pangilinan J."/>
            <person name="Park H.-J."/>
            <person name="Ramirez L."/>
            <person name="Alfaro M."/>
            <person name="Sun H."/>
            <person name="Tritt A."/>
            <person name="Yoshinaga Y."/>
            <person name="Zwiers L.-H."/>
            <person name="Turgeon B.G."/>
            <person name="Goodwin S.B."/>
            <person name="Spatafora J.W."/>
            <person name="Crous P.W."/>
            <person name="Grigoriev I.V."/>
        </authorList>
    </citation>
    <scope>NUCLEOTIDE SEQUENCE</scope>
    <source>
        <strain evidence="4">CBS 342.82</strain>
    </source>
</reference>
<reference evidence="4" key="2">
    <citation type="submission" date="2020-04" db="EMBL/GenBank/DDBJ databases">
        <authorList>
            <consortium name="NCBI Genome Project"/>
        </authorList>
    </citation>
    <scope>NUCLEOTIDE SEQUENCE</scope>
    <source>
        <strain evidence="4">CBS 342.82</strain>
    </source>
</reference>
<evidence type="ECO:0000256" key="1">
    <source>
        <dbReference type="SAM" id="MobiDB-lite"/>
    </source>
</evidence>
<keyword evidence="2" id="KW-1133">Transmembrane helix</keyword>
<keyword evidence="2" id="KW-0812">Transmembrane</keyword>
<feature type="region of interest" description="Disordered" evidence="1">
    <location>
        <begin position="128"/>
        <end position="189"/>
    </location>
</feature>
<keyword evidence="3" id="KW-1185">Reference proteome</keyword>
<gene>
    <name evidence="4" type="ORF">K489DRAFT_411766</name>
</gene>